<dbReference type="AlphaFoldDB" id="A0A6M3ITB1"/>
<organism evidence="1">
    <name type="scientific">viral metagenome</name>
    <dbReference type="NCBI Taxonomy" id="1070528"/>
    <lineage>
        <taxon>unclassified sequences</taxon>
        <taxon>metagenomes</taxon>
        <taxon>organismal metagenomes</taxon>
    </lineage>
</organism>
<sequence>MNVVNPFGVTMILDGGGVALSSGTGCSSGSYVWWEAPMAGCLQAITILQDTASSTCIQIWKDSYANFPPASDDSISGASYIVTGSAIKSQKSGASLSGFTTCIAGGDILVPRVCGASGVTRLAVCLQVNRT</sequence>
<proteinExistence type="predicted"/>
<evidence type="ECO:0000313" key="2">
    <source>
        <dbReference type="EMBL" id="QJA82562.1"/>
    </source>
</evidence>
<dbReference type="EMBL" id="MT141427">
    <property type="protein sequence ID" value="QJA60979.1"/>
    <property type="molecule type" value="Genomic_DNA"/>
</dbReference>
<reference evidence="1" key="1">
    <citation type="submission" date="2020-03" db="EMBL/GenBank/DDBJ databases">
        <title>The deep terrestrial virosphere.</title>
        <authorList>
            <person name="Holmfeldt K."/>
            <person name="Nilsson E."/>
            <person name="Simone D."/>
            <person name="Lopez-Fernandez M."/>
            <person name="Wu X."/>
            <person name="de Brujin I."/>
            <person name="Lundin D."/>
            <person name="Andersson A."/>
            <person name="Bertilsson S."/>
            <person name="Dopson M."/>
        </authorList>
    </citation>
    <scope>NUCLEOTIDE SEQUENCE</scope>
    <source>
        <strain evidence="2">MM415A00400</strain>
        <strain evidence="1">MM415B01011</strain>
    </source>
</reference>
<accession>A0A6M3ITB1</accession>
<dbReference type="EMBL" id="MT142490">
    <property type="protein sequence ID" value="QJA82562.1"/>
    <property type="molecule type" value="Genomic_DNA"/>
</dbReference>
<evidence type="ECO:0000313" key="1">
    <source>
        <dbReference type="EMBL" id="QJA60979.1"/>
    </source>
</evidence>
<gene>
    <name evidence="2" type="ORF">MM415A00400_0035</name>
    <name evidence="1" type="ORF">MM415B01011_0014</name>
</gene>
<name>A0A6M3ITB1_9ZZZZ</name>
<protein>
    <submittedName>
        <fullName evidence="1">Uncharacterized protein</fullName>
    </submittedName>
</protein>